<dbReference type="Proteomes" id="UP000484164">
    <property type="component" value="Unassembled WGS sequence"/>
</dbReference>
<dbReference type="AlphaFoldDB" id="A0A6L3ZJ93"/>
<keyword evidence="1" id="KW-0812">Transmembrane</keyword>
<evidence type="ECO:0000313" key="2">
    <source>
        <dbReference type="EMBL" id="KAB2817689.1"/>
    </source>
</evidence>
<protein>
    <submittedName>
        <fullName evidence="2">Uncharacterized protein</fullName>
    </submittedName>
</protein>
<proteinExistence type="predicted"/>
<evidence type="ECO:0000256" key="1">
    <source>
        <dbReference type="SAM" id="Phobius"/>
    </source>
</evidence>
<dbReference type="EMBL" id="WBVQ01000001">
    <property type="protein sequence ID" value="KAB2817689.1"/>
    <property type="molecule type" value="Genomic_DNA"/>
</dbReference>
<accession>A0A6L3ZJ93</accession>
<gene>
    <name evidence="2" type="ORF">F8C82_04605</name>
</gene>
<comment type="caution">
    <text evidence="2">The sequence shown here is derived from an EMBL/GenBank/DDBJ whole genome shotgun (WGS) entry which is preliminary data.</text>
</comment>
<sequence length="65" mass="7613">MKEVEVITTGHWIFAAIFAVAFVIFLVWSYRKDAARHARYEMSSYGIVTLFAVLLLIIYIFKRLI</sequence>
<feature type="transmembrane region" description="Helical" evidence="1">
    <location>
        <begin position="42"/>
        <end position="61"/>
    </location>
</feature>
<reference evidence="2 3" key="1">
    <citation type="submission" date="2019-10" db="EMBL/GenBank/DDBJ databases">
        <title>Genome sequence of Phaeocystidibacter marisrubri JCM30614 (type strain).</title>
        <authorList>
            <person name="Bowman J.P."/>
        </authorList>
    </citation>
    <scope>NUCLEOTIDE SEQUENCE [LARGE SCALE GENOMIC DNA]</scope>
    <source>
        <strain evidence="2 3">JCM 30614</strain>
    </source>
</reference>
<keyword evidence="1" id="KW-0472">Membrane</keyword>
<dbReference type="RefSeq" id="WP_151692377.1">
    <property type="nucleotide sequence ID" value="NZ_BMGX01000002.1"/>
</dbReference>
<name>A0A6L3ZJ93_9FLAO</name>
<keyword evidence="3" id="KW-1185">Reference proteome</keyword>
<organism evidence="2 3">
    <name type="scientific">Phaeocystidibacter marisrubri</name>
    <dbReference type="NCBI Taxonomy" id="1577780"/>
    <lineage>
        <taxon>Bacteria</taxon>
        <taxon>Pseudomonadati</taxon>
        <taxon>Bacteroidota</taxon>
        <taxon>Flavobacteriia</taxon>
        <taxon>Flavobacteriales</taxon>
        <taxon>Phaeocystidibacteraceae</taxon>
        <taxon>Phaeocystidibacter</taxon>
    </lineage>
</organism>
<feature type="transmembrane region" description="Helical" evidence="1">
    <location>
        <begin position="12"/>
        <end position="30"/>
    </location>
</feature>
<keyword evidence="1" id="KW-1133">Transmembrane helix</keyword>
<evidence type="ECO:0000313" key="3">
    <source>
        <dbReference type="Proteomes" id="UP000484164"/>
    </source>
</evidence>